<dbReference type="InterPro" id="IPR027417">
    <property type="entry name" value="P-loop_NTPase"/>
</dbReference>
<evidence type="ECO:0000256" key="2">
    <source>
        <dbReference type="ARBA" id="ARBA00022840"/>
    </source>
</evidence>
<organism evidence="4 5">
    <name type="scientific">Colletotrichum sublineola</name>
    <name type="common">Sorghum anthracnose fungus</name>
    <dbReference type="NCBI Taxonomy" id="1173701"/>
    <lineage>
        <taxon>Eukaryota</taxon>
        <taxon>Fungi</taxon>
        <taxon>Dikarya</taxon>
        <taxon>Ascomycota</taxon>
        <taxon>Pezizomycotina</taxon>
        <taxon>Sordariomycetes</taxon>
        <taxon>Hypocreomycetidae</taxon>
        <taxon>Glomerellales</taxon>
        <taxon>Glomerellaceae</taxon>
        <taxon>Colletotrichum</taxon>
        <taxon>Colletotrichum graminicola species complex</taxon>
    </lineage>
</organism>
<dbReference type="GO" id="GO:0005524">
    <property type="term" value="F:ATP binding"/>
    <property type="evidence" value="ECO:0007669"/>
    <property type="project" value="UniProtKB-KW"/>
</dbReference>
<evidence type="ECO:0000313" key="4">
    <source>
        <dbReference type="EMBL" id="KDN68506.1"/>
    </source>
</evidence>
<dbReference type="OrthoDB" id="5241005at2759"/>
<sequence>MAVRPLACFDRIKEFCNYRQNATSEGTTQRPSFSLVNHIVSWQGQSCGWHRDETILHGLAIGIQLGAVTAVVGPVGSGKSSFLSAILGNLICTSRMAEPVAEEEYERDETAYCSRTSLLENGIVRQHILGNPSSKRKRYDTVVSVCALEADLQGLEKGHFTLVGSQVVKASGGQKQCIALARAVYSRRNVVVLDDIFSEIDAVTARHVSNRLLGPNRLLKKQRTSVVVAPHRRMSTGRCLRTQGLPLHPGPRFPPEAEADPCFPQLPFPLPGEDGQWGAPQPATSVIQIQRDPGPSGPDFYQARIQRRGRDGDRGLCWEAASARVVAVGRRTQVFQRSSVVQRQDVTRPGLAADDGLERGQTELGGVGVSTLALAELRSRINVVSQDPFLNPGAVRVNTDPFGACSGDAHITRALERVGLWGLVRGQGGLDGSSWTPATRLL</sequence>
<feature type="domain" description="ABC transporter" evidence="3">
    <location>
        <begin position="33"/>
        <end position="274"/>
    </location>
</feature>
<dbReference type="STRING" id="1173701.A0A066XRX1"/>
<evidence type="ECO:0000256" key="1">
    <source>
        <dbReference type="ARBA" id="ARBA00022741"/>
    </source>
</evidence>
<reference evidence="5" key="1">
    <citation type="journal article" date="2014" name="Genome Announc.">
        <title>Draft genome sequence of Colletotrichum sublineola, a destructive pathogen of cultivated sorghum.</title>
        <authorList>
            <person name="Baroncelli R."/>
            <person name="Sanz-Martin J.M."/>
            <person name="Rech G.E."/>
            <person name="Sukno S.A."/>
            <person name="Thon M.R."/>
        </authorList>
    </citation>
    <scope>NUCLEOTIDE SEQUENCE [LARGE SCALE GENOMIC DNA]</scope>
    <source>
        <strain evidence="5">TX430BB</strain>
    </source>
</reference>
<dbReference type="SMART" id="SM00382">
    <property type="entry name" value="AAA"/>
    <property type="match status" value="1"/>
</dbReference>
<dbReference type="GO" id="GO:0042626">
    <property type="term" value="F:ATPase-coupled transmembrane transporter activity"/>
    <property type="evidence" value="ECO:0007669"/>
    <property type="project" value="TreeGrafter"/>
</dbReference>
<name>A0A066XRX1_COLSU</name>
<dbReference type="PANTHER" id="PTHR24223:SF399">
    <property type="entry name" value="ABC TRANSPORTER ATNG"/>
    <property type="match status" value="1"/>
</dbReference>
<keyword evidence="1" id="KW-0547">Nucleotide-binding</keyword>
<comment type="caution">
    <text evidence="4">The sequence shown here is derived from an EMBL/GenBank/DDBJ whole genome shotgun (WGS) entry which is preliminary data.</text>
</comment>
<dbReference type="HOGENOM" id="CLU_619645_0_0_1"/>
<dbReference type="GO" id="GO:0016887">
    <property type="term" value="F:ATP hydrolysis activity"/>
    <property type="evidence" value="ECO:0007669"/>
    <property type="project" value="InterPro"/>
</dbReference>
<evidence type="ECO:0000313" key="5">
    <source>
        <dbReference type="Proteomes" id="UP000027238"/>
    </source>
</evidence>
<dbReference type="Gene3D" id="3.40.50.300">
    <property type="entry name" value="P-loop containing nucleotide triphosphate hydrolases"/>
    <property type="match status" value="2"/>
</dbReference>
<protein>
    <submittedName>
        <fullName evidence="4">Putative ABC transporter</fullName>
    </submittedName>
</protein>
<dbReference type="InterPro" id="IPR050173">
    <property type="entry name" value="ABC_transporter_C-like"/>
</dbReference>
<dbReference type="PROSITE" id="PS50893">
    <property type="entry name" value="ABC_TRANSPORTER_2"/>
    <property type="match status" value="1"/>
</dbReference>
<gene>
    <name evidence="4" type="ORF">CSUB01_03404</name>
</gene>
<dbReference type="SUPFAM" id="SSF52540">
    <property type="entry name" value="P-loop containing nucleoside triphosphate hydrolases"/>
    <property type="match status" value="1"/>
</dbReference>
<dbReference type="InterPro" id="IPR003439">
    <property type="entry name" value="ABC_transporter-like_ATP-bd"/>
</dbReference>
<proteinExistence type="predicted"/>
<dbReference type="Pfam" id="PF00005">
    <property type="entry name" value="ABC_tran"/>
    <property type="match status" value="1"/>
</dbReference>
<keyword evidence="2" id="KW-0067">ATP-binding</keyword>
<dbReference type="AlphaFoldDB" id="A0A066XRX1"/>
<dbReference type="EMBL" id="JMSE01000661">
    <property type="protein sequence ID" value="KDN68506.1"/>
    <property type="molecule type" value="Genomic_DNA"/>
</dbReference>
<keyword evidence="5" id="KW-1185">Reference proteome</keyword>
<dbReference type="PANTHER" id="PTHR24223">
    <property type="entry name" value="ATP-BINDING CASSETTE SUB-FAMILY C"/>
    <property type="match status" value="1"/>
</dbReference>
<dbReference type="InterPro" id="IPR003593">
    <property type="entry name" value="AAA+_ATPase"/>
</dbReference>
<evidence type="ECO:0000259" key="3">
    <source>
        <dbReference type="PROSITE" id="PS50893"/>
    </source>
</evidence>
<dbReference type="eggNOG" id="KOG0054">
    <property type="taxonomic scope" value="Eukaryota"/>
</dbReference>
<accession>A0A066XRX1</accession>
<dbReference type="GO" id="GO:0016020">
    <property type="term" value="C:membrane"/>
    <property type="evidence" value="ECO:0007669"/>
    <property type="project" value="TreeGrafter"/>
</dbReference>
<dbReference type="Proteomes" id="UP000027238">
    <property type="component" value="Unassembled WGS sequence"/>
</dbReference>